<dbReference type="GO" id="GO:0005886">
    <property type="term" value="C:plasma membrane"/>
    <property type="evidence" value="ECO:0007669"/>
    <property type="project" value="TreeGrafter"/>
</dbReference>
<dbReference type="SUPFAM" id="SSF55073">
    <property type="entry name" value="Nucleotide cyclase"/>
    <property type="match status" value="1"/>
</dbReference>
<dbReference type="OrthoDB" id="9783388at2"/>
<gene>
    <name evidence="4" type="ORF">SAMN05443529_13138</name>
</gene>
<evidence type="ECO:0000256" key="2">
    <source>
        <dbReference type="SAM" id="Phobius"/>
    </source>
</evidence>
<feature type="transmembrane region" description="Helical" evidence="2">
    <location>
        <begin position="235"/>
        <end position="252"/>
    </location>
</feature>
<dbReference type="GO" id="GO:1902201">
    <property type="term" value="P:negative regulation of bacterial-type flagellum-dependent cell motility"/>
    <property type="evidence" value="ECO:0007669"/>
    <property type="project" value="TreeGrafter"/>
</dbReference>
<dbReference type="Pfam" id="PF07695">
    <property type="entry name" value="7TMR-DISM_7TM"/>
    <property type="match status" value="1"/>
</dbReference>
<sequence length="619" mass="69956">MRNKITPIFVIIALIILSATTFFVNKRTAEKPPTAINGVLDLSNWSFEKNGIISLEGTWSFYFNRFLTHEDFVKGVDVMPTPIEIPSTKESMARFKPFAENKFYGTVRLVIKLPEGRSTYGLRSDIILTSFKLYIDGNLQGEVGKVGTSRENSVPYYNILTTYFNPESNEVELIYNTADFTAEDCTIVAPKIGLASQISQEVQLGLGRDLFLFGMLLIMGIYHFGLYIMRTKDRAPLYFGVFCLLFALRMLLVGERFLPSHLNLSFFVYGRMAYLSVFIGFAALCGFLYYTLDGLFPKWFVRVSITLGSLFGLLILWIPYSSADRLLMIYAVFGFALLGYAMIRLVIGIWQSVPFANIVFLGFAFLGITFINDFIYQITLRNTPSLIPFGVAVFTLTQAYTLSARFSNAFTRAEQLSAENKAILSELKLLNSNLESLVKERTSDLQKALEEMEVMSKTDYLTKLPNRRLVFAKIKELIEQKRSFYIGLADIDHFKEINDHYGHVMGDEILVLLSSIISTAIGGCGFVGRWGGEEFLIVLEMDEFDSILKKANEIRRAVAEYRHGDIGKSISITIGLCQYRENTSLDILIARADEALYQGKLAGRNQCIFKADEKSENVV</sequence>
<dbReference type="PROSITE" id="PS50887">
    <property type="entry name" value="GGDEF"/>
    <property type="match status" value="1"/>
</dbReference>
<dbReference type="STRING" id="1121419.SAMN05443529_13138"/>
<feature type="transmembrane region" description="Helical" evidence="2">
    <location>
        <begin position="272"/>
        <end position="292"/>
    </location>
</feature>
<feature type="transmembrane region" description="Helical" evidence="2">
    <location>
        <begin position="385"/>
        <end position="402"/>
    </location>
</feature>
<feature type="transmembrane region" description="Helical" evidence="2">
    <location>
        <begin position="299"/>
        <end position="320"/>
    </location>
</feature>
<feature type="transmembrane region" description="Helical" evidence="2">
    <location>
        <begin position="210"/>
        <end position="228"/>
    </location>
</feature>
<feature type="transmembrane region" description="Helical" evidence="2">
    <location>
        <begin position="7"/>
        <end position="24"/>
    </location>
</feature>
<keyword evidence="2" id="KW-1133">Transmembrane helix</keyword>
<dbReference type="GO" id="GO:0043709">
    <property type="term" value="P:cell adhesion involved in single-species biofilm formation"/>
    <property type="evidence" value="ECO:0007669"/>
    <property type="project" value="TreeGrafter"/>
</dbReference>
<dbReference type="InterPro" id="IPR043128">
    <property type="entry name" value="Rev_trsase/Diguanyl_cyclase"/>
</dbReference>
<dbReference type="AlphaFoldDB" id="A0A1G8J6Q2"/>
<keyword evidence="2" id="KW-0472">Membrane</keyword>
<feature type="domain" description="GGDEF" evidence="3">
    <location>
        <begin position="482"/>
        <end position="612"/>
    </location>
</feature>
<evidence type="ECO:0000256" key="1">
    <source>
        <dbReference type="SAM" id="Coils"/>
    </source>
</evidence>
<name>A0A1G8J6Q2_9FIRM</name>
<dbReference type="EMBL" id="FNCP01000031">
    <property type="protein sequence ID" value="SDI26781.1"/>
    <property type="molecule type" value="Genomic_DNA"/>
</dbReference>
<dbReference type="PANTHER" id="PTHR45138">
    <property type="entry name" value="REGULATORY COMPONENTS OF SENSORY TRANSDUCTION SYSTEM"/>
    <property type="match status" value="1"/>
</dbReference>
<feature type="transmembrane region" description="Helical" evidence="2">
    <location>
        <begin position="326"/>
        <end position="347"/>
    </location>
</feature>
<dbReference type="PANTHER" id="PTHR45138:SF9">
    <property type="entry name" value="DIGUANYLATE CYCLASE DGCM-RELATED"/>
    <property type="match status" value="1"/>
</dbReference>
<dbReference type="GO" id="GO:0052621">
    <property type="term" value="F:diguanylate cyclase activity"/>
    <property type="evidence" value="ECO:0007669"/>
    <property type="project" value="TreeGrafter"/>
</dbReference>
<proteinExistence type="predicted"/>
<reference evidence="5" key="1">
    <citation type="submission" date="2016-10" db="EMBL/GenBank/DDBJ databases">
        <authorList>
            <person name="Varghese N."/>
            <person name="Submissions S."/>
        </authorList>
    </citation>
    <scope>NUCLEOTIDE SEQUENCE [LARGE SCALE GENOMIC DNA]</scope>
    <source>
        <strain evidence="5">DSM 8344</strain>
    </source>
</reference>
<evidence type="ECO:0000313" key="5">
    <source>
        <dbReference type="Proteomes" id="UP000198656"/>
    </source>
</evidence>
<organism evidence="4 5">
    <name type="scientific">Desulfosporosinus hippei DSM 8344</name>
    <dbReference type="NCBI Taxonomy" id="1121419"/>
    <lineage>
        <taxon>Bacteria</taxon>
        <taxon>Bacillati</taxon>
        <taxon>Bacillota</taxon>
        <taxon>Clostridia</taxon>
        <taxon>Eubacteriales</taxon>
        <taxon>Desulfitobacteriaceae</taxon>
        <taxon>Desulfosporosinus</taxon>
    </lineage>
</organism>
<dbReference type="InterPro" id="IPR000160">
    <property type="entry name" value="GGDEF_dom"/>
</dbReference>
<dbReference type="Proteomes" id="UP000198656">
    <property type="component" value="Unassembled WGS sequence"/>
</dbReference>
<keyword evidence="2" id="KW-0812">Transmembrane</keyword>
<keyword evidence="1" id="KW-0175">Coiled coil</keyword>
<dbReference type="InterPro" id="IPR011623">
    <property type="entry name" value="7TMR_DISM_rcpt_extracell_dom1"/>
</dbReference>
<feature type="transmembrane region" description="Helical" evidence="2">
    <location>
        <begin position="359"/>
        <end position="379"/>
    </location>
</feature>
<dbReference type="CDD" id="cd01949">
    <property type="entry name" value="GGDEF"/>
    <property type="match status" value="1"/>
</dbReference>
<keyword evidence="5" id="KW-1185">Reference proteome</keyword>
<dbReference type="SMART" id="SM00267">
    <property type="entry name" value="GGDEF"/>
    <property type="match status" value="1"/>
</dbReference>
<evidence type="ECO:0000259" key="3">
    <source>
        <dbReference type="PROSITE" id="PS50887"/>
    </source>
</evidence>
<evidence type="ECO:0000313" key="4">
    <source>
        <dbReference type="EMBL" id="SDI26781.1"/>
    </source>
</evidence>
<feature type="coiled-coil region" evidence="1">
    <location>
        <begin position="413"/>
        <end position="451"/>
    </location>
</feature>
<dbReference type="InterPro" id="IPR029787">
    <property type="entry name" value="Nucleotide_cyclase"/>
</dbReference>
<dbReference type="NCBIfam" id="TIGR00254">
    <property type="entry name" value="GGDEF"/>
    <property type="match status" value="1"/>
</dbReference>
<dbReference type="InterPro" id="IPR050469">
    <property type="entry name" value="Diguanylate_Cyclase"/>
</dbReference>
<dbReference type="RefSeq" id="WP_092335405.1">
    <property type="nucleotide sequence ID" value="NZ_FNCP01000031.1"/>
</dbReference>
<dbReference type="Gene3D" id="3.30.70.270">
    <property type="match status" value="1"/>
</dbReference>
<protein>
    <submittedName>
        <fullName evidence="4">Diguanylate cyclase (GGDEF) domain-containing protein</fullName>
    </submittedName>
</protein>
<dbReference type="Pfam" id="PF00990">
    <property type="entry name" value="GGDEF"/>
    <property type="match status" value="1"/>
</dbReference>
<accession>A0A1G8J6Q2</accession>